<accession>A0A2B5XTY1</accession>
<gene>
    <name evidence="1" type="ORF">CN611_14670</name>
</gene>
<dbReference type="InterPro" id="IPR038628">
    <property type="entry name" value="XkdM-like_sf"/>
</dbReference>
<dbReference type="InterPro" id="IPR018989">
    <property type="entry name" value="DUF2001"/>
</dbReference>
<evidence type="ECO:0008006" key="3">
    <source>
        <dbReference type="Google" id="ProtNLM"/>
    </source>
</evidence>
<dbReference type="SUPFAM" id="SSF69279">
    <property type="entry name" value="Phage tail proteins"/>
    <property type="match status" value="1"/>
</dbReference>
<reference evidence="1 2" key="1">
    <citation type="submission" date="2017-09" db="EMBL/GenBank/DDBJ databases">
        <title>Large-scale bioinformatics analysis of Bacillus genomes uncovers conserved roles of natural products in bacterial physiology.</title>
        <authorList>
            <consortium name="Agbiome Team Llc"/>
            <person name="Bleich R.M."/>
            <person name="Grubbs K.J."/>
            <person name="Santa Maria K.C."/>
            <person name="Allen S.E."/>
            <person name="Farag S."/>
            <person name="Shank E.A."/>
            <person name="Bowers A."/>
        </authorList>
    </citation>
    <scope>NUCLEOTIDE SEQUENCE [LARGE SCALE GENOMIC DNA]</scope>
    <source>
        <strain evidence="1 2">AFS010764</strain>
    </source>
</reference>
<dbReference type="Proteomes" id="UP000220621">
    <property type="component" value="Unassembled WGS sequence"/>
</dbReference>
<dbReference type="AlphaFoldDB" id="A0A2B5XTY1"/>
<comment type="caution">
    <text evidence="1">The sequence shown here is derived from an EMBL/GenBank/DDBJ whole genome shotgun (WGS) entry which is preliminary data.</text>
</comment>
<evidence type="ECO:0000313" key="1">
    <source>
        <dbReference type="EMBL" id="PEM55350.1"/>
    </source>
</evidence>
<proteinExistence type="predicted"/>
<dbReference type="Gene3D" id="2.30.110.40">
    <property type="entry name" value="Phage tail tube protein"/>
    <property type="match status" value="1"/>
</dbReference>
<organism evidence="1 2">
    <name type="scientific">Bacillus wiedmannii</name>
    <dbReference type="NCBI Taxonomy" id="1890302"/>
    <lineage>
        <taxon>Bacteria</taxon>
        <taxon>Bacillati</taxon>
        <taxon>Bacillota</taxon>
        <taxon>Bacilli</taxon>
        <taxon>Bacillales</taxon>
        <taxon>Bacillaceae</taxon>
        <taxon>Bacillus</taxon>
        <taxon>Bacillus cereus group</taxon>
    </lineage>
</organism>
<dbReference type="RefSeq" id="WP_088046725.1">
    <property type="nucleotide sequence ID" value="NZ_JAOPSB010000039.1"/>
</dbReference>
<dbReference type="Pfam" id="PF09393">
    <property type="entry name" value="DUF2001"/>
    <property type="match status" value="1"/>
</dbReference>
<protein>
    <recommendedName>
        <fullName evidence="3">Phage portal protein</fullName>
    </recommendedName>
</protein>
<dbReference type="EMBL" id="NUDL01000042">
    <property type="protein sequence ID" value="PEM55350.1"/>
    <property type="molecule type" value="Genomic_DNA"/>
</dbReference>
<sequence length="149" mass="16724">MSLYDNNLPVVNPRSIVRGKYGAVYDDSGEQWAGVSEFEGKIKFDKKKVERANAFLDGNRIMGGNGSGKLKMYHNEDAKALAIRILKNPDQTFTLIGDYHDPDEMAQGANMKVAFKGVSFDEVTLLGFKVKDLVDDDFPFTFDDFEIIE</sequence>
<name>A0A2B5XTY1_9BACI</name>
<evidence type="ECO:0000313" key="2">
    <source>
        <dbReference type="Proteomes" id="UP000220621"/>
    </source>
</evidence>